<dbReference type="Proteomes" id="UP000315736">
    <property type="component" value="Unassembled WGS sequence"/>
</dbReference>
<organism evidence="2 3">
    <name type="scientific">Tepidimonas alkaliphilus</name>
    <dbReference type="NCBI Taxonomy" id="2588942"/>
    <lineage>
        <taxon>Bacteria</taxon>
        <taxon>Pseudomonadati</taxon>
        <taxon>Pseudomonadota</taxon>
        <taxon>Betaproteobacteria</taxon>
        <taxon>Burkholderiales</taxon>
        <taxon>Tepidimonas</taxon>
    </lineage>
</organism>
<reference evidence="2 3" key="1">
    <citation type="submission" date="2019-07" db="EMBL/GenBank/DDBJ databases">
        <title>Tepidimonas alkaliphilus YIM 72238 draft genome.</title>
        <authorList>
            <person name="Da Costa M.S."/>
            <person name="Froufe H.J.C."/>
            <person name="Egas C."/>
            <person name="Albuquerque L."/>
        </authorList>
    </citation>
    <scope>NUCLEOTIDE SEQUENCE [LARGE SCALE GENOMIC DNA]</scope>
    <source>
        <strain evidence="2 3">YIM 72238</strain>
    </source>
</reference>
<keyword evidence="3" id="KW-1185">Reference proteome</keyword>
<proteinExistence type="predicted"/>
<comment type="caution">
    <text evidence="2">The sequence shown here is derived from an EMBL/GenBank/DDBJ whole genome shotgun (WGS) entry which is preliminary data.</text>
</comment>
<dbReference type="EMBL" id="VJNB01000002">
    <property type="protein sequence ID" value="TSE20752.1"/>
    <property type="molecule type" value="Genomic_DNA"/>
</dbReference>
<dbReference type="OrthoDB" id="9134202at2"/>
<dbReference type="AlphaFoldDB" id="A0A554WAZ8"/>
<evidence type="ECO:0000313" key="3">
    <source>
        <dbReference type="Proteomes" id="UP000315736"/>
    </source>
</evidence>
<gene>
    <name evidence="2" type="ORF">Talka_00415</name>
</gene>
<name>A0A554WAZ8_9BURK</name>
<sequence length="85" mass="9340">MTIEPPKRRPPNAGKGRPKGTPNKLTADIKAMIEESLRQAGGASYLLKCATSDDPRIVAAYLRLVEKLLPHHVEGPKDIVVTWEP</sequence>
<evidence type="ECO:0000256" key="1">
    <source>
        <dbReference type="SAM" id="MobiDB-lite"/>
    </source>
</evidence>
<evidence type="ECO:0000313" key="2">
    <source>
        <dbReference type="EMBL" id="TSE20752.1"/>
    </source>
</evidence>
<dbReference type="RefSeq" id="WP_143889468.1">
    <property type="nucleotide sequence ID" value="NZ_VJNB01000002.1"/>
</dbReference>
<protein>
    <submittedName>
        <fullName evidence="2">Uncharacterized protein</fullName>
    </submittedName>
</protein>
<feature type="region of interest" description="Disordered" evidence="1">
    <location>
        <begin position="1"/>
        <end position="24"/>
    </location>
</feature>
<accession>A0A554WAZ8</accession>